<dbReference type="EMBL" id="GEVK01000539">
    <property type="protein sequence ID" value="JAU52293.1"/>
    <property type="molecule type" value="Transcribed_RNA"/>
</dbReference>
<dbReference type="SUPFAM" id="SSF53474">
    <property type="entry name" value="alpha/beta-Hydrolases"/>
    <property type="match status" value="1"/>
</dbReference>
<reference evidence="10" key="1">
    <citation type="submission" date="2016-07" db="EMBL/GenBank/DDBJ databases">
        <title>De novo transcriptome assembly of four accessions of the metal hyperaccumulator plant Noccaea caerulescens.</title>
        <authorList>
            <person name="Blande D."/>
            <person name="Halimaa P."/>
            <person name="Tervahauta A.I."/>
            <person name="Aarts M.G."/>
            <person name="Karenlampi S.O."/>
        </authorList>
    </citation>
    <scope>NUCLEOTIDE SEQUENCE</scope>
</reference>
<name>A0A1J3GB12_NOCCA</name>
<dbReference type="InterPro" id="IPR029058">
    <property type="entry name" value="AB_hydrolase_fold"/>
</dbReference>
<feature type="compositionally biased region" description="Polar residues" evidence="7">
    <location>
        <begin position="494"/>
        <end position="513"/>
    </location>
</feature>
<proteinExistence type="inferred from homology"/>
<accession>A0A1J3GB12</accession>
<evidence type="ECO:0000313" key="10">
    <source>
        <dbReference type="EMBL" id="JAU52293.1"/>
    </source>
</evidence>
<sequence>MAVTSLLRRLKSPTTISSVWSLATWRSNSSTCSSFSTQCFVRRTASFSVPPESPPAPKKIPFAVSTHGITRQDPYRWMRNTDDADFLDFLERENSYAQAFMADTEALRRDLVSEMKSGIPEEIITPPERWGPWLYRQYIPKGKEYPLLCRRLEKVETNWLSSLFRRGEGEEEEEFVLDWNQIAEQYGYVHVGVCRVSPDHNYLAYTVDRKGDERFLLQIKDLRSGCLVSRLEVDGVVSLAWALDGVTLFYTVTDENQRPHRVVVTNVESDGTDDTLVFTERDSSFCVDITTTKDGKFVTINSNSRTSSEVYIVDAEKPLAGLQRARERVPGVQCFLEHHNGFFYILTNAPTNAISESSGEGYYLTRCLVEEIESSDDWQIVFCPDDDVVIQDMDMFSDYLVLTLHKKGLPMLCSIDMPMKANSKHMEDLNPWYFPLPADLCSVAPGSNHNFQSSIYRVVLSSPVIPDTIIDYDVSRRSFSIVHQEEERLMRPMDNSSPLNDRTTEGQDGQLDSQMPKWEDLSDSYVCERLEVSSHDGVEVPLTILYSREAWKKNESPGILIGYGAYGEALDKSWCTNRLSMLDRGWVIAFADVRGGGDFSWHKSGTGSLKLNSIQDFIYSANYLIEKGYVHRHHLAAIGYSAGAILPAAAMNMHPSLFQASVLKVPFVDVLNTLSDSNLPLTLLDHEEFGNPDIKTDFRSILSYSPYDNIRRDVCYPSMLVTTSFHDSRVGVWEGAKWVAKIRESTCHDCSRAVILRTNMSGGHFGEGGRYAQCQESAFDYAFLIKVMGHNNS</sequence>
<protein>
    <recommendedName>
        <fullName evidence="6">Prolyl endopeptidase</fullName>
        <ecNumber evidence="6">3.4.21.-</ecNumber>
    </recommendedName>
</protein>
<dbReference type="Gene3D" id="2.130.10.120">
    <property type="entry name" value="Prolyl oligopeptidase, N-terminal domain"/>
    <property type="match status" value="1"/>
</dbReference>
<gene>
    <name evidence="10" type="ORF">LC_TR10378_c0_g1_i1_g.36624</name>
</gene>
<dbReference type="InterPro" id="IPR023302">
    <property type="entry name" value="Pept_S9A_N"/>
</dbReference>
<evidence type="ECO:0000256" key="4">
    <source>
        <dbReference type="ARBA" id="ARBA00022825"/>
    </source>
</evidence>
<feature type="region of interest" description="Disordered" evidence="7">
    <location>
        <begin position="490"/>
        <end position="514"/>
    </location>
</feature>
<dbReference type="AlphaFoldDB" id="A0A1J3GB12"/>
<evidence type="ECO:0000256" key="7">
    <source>
        <dbReference type="SAM" id="MobiDB-lite"/>
    </source>
</evidence>
<evidence type="ECO:0000259" key="9">
    <source>
        <dbReference type="Pfam" id="PF02897"/>
    </source>
</evidence>
<evidence type="ECO:0000256" key="2">
    <source>
        <dbReference type="ARBA" id="ARBA00022670"/>
    </source>
</evidence>
<dbReference type="InterPro" id="IPR002470">
    <property type="entry name" value="Peptidase_S9A"/>
</dbReference>
<dbReference type="InterPro" id="IPR051543">
    <property type="entry name" value="Serine_Peptidase_S9A"/>
</dbReference>
<dbReference type="SUPFAM" id="SSF50993">
    <property type="entry name" value="Peptidase/esterase 'gauge' domain"/>
    <property type="match status" value="1"/>
</dbReference>
<keyword evidence="3 6" id="KW-0378">Hydrolase</keyword>
<keyword evidence="4 6" id="KW-0720">Serine protease</keyword>
<dbReference type="GO" id="GO:0004252">
    <property type="term" value="F:serine-type endopeptidase activity"/>
    <property type="evidence" value="ECO:0007669"/>
    <property type="project" value="UniProtKB-UniRule"/>
</dbReference>
<organism evidence="10">
    <name type="scientific">Noccaea caerulescens</name>
    <name type="common">Alpine penny-cress</name>
    <name type="synonym">Thlaspi caerulescens</name>
    <dbReference type="NCBI Taxonomy" id="107243"/>
    <lineage>
        <taxon>Eukaryota</taxon>
        <taxon>Viridiplantae</taxon>
        <taxon>Streptophyta</taxon>
        <taxon>Embryophyta</taxon>
        <taxon>Tracheophyta</taxon>
        <taxon>Spermatophyta</taxon>
        <taxon>Magnoliopsida</taxon>
        <taxon>eudicotyledons</taxon>
        <taxon>Gunneridae</taxon>
        <taxon>Pentapetalae</taxon>
        <taxon>rosids</taxon>
        <taxon>malvids</taxon>
        <taxon>Brassicales</taxon>
        <taxon>Brassicaceae</taxon>
        <taxon>Coluteocarpeae</taxon>
        <taxon>Noccaea</taxon>
    </lineage>
</organism>
<dbReference type="Pfam" id="PF02897">
    <property type="entry name" value="Peptidase_S9_N"/>
    <property type="match status" value="1"/>
</dbReference>
<dbReference type="InterPro" id="IPR001375">
    <property type="entry name" value="Peptidase_S9_cat"/>
</dbReference>
<comment type="function">
    <text evidence="5">Serine peptidase whose precise substrate specificity remains unclear. Does not cleave peptides after a arginine or lysine residue. Regulates trans-Golgi network morphology and sorting by regulating the membrane binding of the AP-1 complex. May play a role in the regulation of synaptic vesicle exocytosis.</text>
</comment>
<dbReference type="PANTHER" id="PTHR11757">
    <property type="entry name" value="PROTEASE FAMILY S9A OLIGOPEPTIDASE"/>
    <property type="match status" value="1"/>
</dbReference>
<keyword evidence="2 6" id="KW-0645">Protease</keyword>
<dbReference type="FunFam" id="3.40.50.1820:FF:000365">
    <property type="entry name" value="Prolyl oligopeptidase family protein"/>
    <property type="match status" value="1"/>
</dbReference>
<dbReference type="GO" id="GO:0009507">
    <property type="term" value="C:chloroplast"/>
    <property type="evidence" value="ECO:0007669"/>
    <property type="project" value="TreeGrafter"/>
</dbReference>
<dbReference type="Gene3D" id="3.40.50.1820">
    <property type="entry name" value="alpha/beta hydrolase"/>
    <property type="match status" value="1"/>
</dbReference>
<comment type="similarity">
    <text evidence="1 6">Belongs to the peptidase S9A family.</text>
</comment>
<feature type="domain" description="Peptidase S9 prolyl oligopeptidase catalytic" evidence="8">
    <location>
        <begin position="578"/>
        <end position="790"/>
    </location>
</feature>
<dbReference type="GO" id="GO:0006508">
    <property type="term" value="P:proteolysis"/>
    <property type="evidence" value="ECO:0007669"/>
    <property type="project" value="UniProtKB-KW"/>
</dbReference>
<dbReference type="PRINTS" id="PR00862">
    <property type="entry name" value="PROLIGOPTASE"/>
</dbReference>
<evidence type="ECO:0000256" key="3">
    <source>
        <dbReference type="ARBA" id="ARBA00022801"/>
    </source>
</evidence>
<feature type="domain" description="Peptidase S9A N-terminal" evidence="9">
    <location>
        <begin position="55"/>
        <end position="481"/>
    </location>
</feature>
<dbReference type="EC" id="3.4.21.-" evidence="6"/>
<evidence type="ECO:0000256" key="1">
    <source>
        <dbReference type="ARBA" id="ARBA00005228"/>
    </source>
</evidence>
<evidence type="ECO:0000256" key="6">
    <source>
        <dbReference type="RuleBase" id="RU368024"/>
    </source>
</evidence>
<dbReference type="PANTHER" id="PTHR11757:SF12">
    <property type="entry name" value="PROLYL ENDOPEPTIDASE"/>
    <property type="match status" value="1"/>
</dbReference>
<evidence type="ECO:0000259" key="8">
    <source>
        <dbReference type="Pfam" id="PF00326"/>
    </source>
</evidence>
<dbReference type="Pfam" id="PF00326">
    <property type="entry name" value="Peptidase_S9"/>
    <property type="match status" value="1"/>
</dbReference>
<evidence type="ECO:0000256" key="5">
    <source>
        <dbReference type="ARBA" id="ARBA00045448"/>
    </source>
</evidence>